<dbReference type="FunFam" id="3.20.20.70:FF:000016">
    <property type="entry name" value="Triosephosphate isomerase"/>
    <property type="match status" value="1"/>
</dbReference>
<reference evidence="12" key="2">
    <citation type="submission" date="2011-02" db="EMBL/GenBank/DDBJ databases">
        <title>The complete genome of Syntrophobotulus glycolicus DSM 8271.</title>
        <authorList>
            <person name="Lucas S."/>
            <person name="Copeland A."/>
            <person name="Lapidus A."/>
            <person name="Bruce D."/>
            <person name="Goodwin L."/>
            <person name="Pitluck S."/>
            <person name="Kyrpides N."/>
            <person name="Mavromatis K."/>
            <person name="Pagani I."/>
            <person name="Ivanova N."/>
            <person name="Mikhailova N."/>
            <person name="Chertkov O."/>
            <person name="Held B."/>
            <person name="Detter J.C."/>
            <person name="Tapia R."/>
            <person name="Han C."/>
            <person name="Land M."/>
            <person name="Hauser L."/>
            <person name="Markowitz V."/>
            <person name="Cheng J.-F."/>
            <person name="Hugenholtz P."/>
            <person name="Woyke T."/>
            <person name="Wu D."/>
            <person name="Spring S."/>
            <person name="Schroeder M."/>
            <person name="Brambilla E."/>
            <person name="Klenk H.-P."/>
            <person name="Eisen J.A."/>
        </authorList>
    </citation>
    <scope>NUCLEOTIDE SEQUENCE [LARGE SCALE GENOMIC DNA]</scope>
    <source>
        <strain evidence="12">DSM 8271 / FlGlyR</strain>
    </source>
</reference>
<feature type="binding site" evidence="9">
    <location>
        <begin position="235"/>
        <end position="236"/>
    </location>
    <ligand>
        <name>substrate</name>
    </ligand>
</feature>
<evidence type="ECO:0000313" key="12">
    <source>
        <dbReference type="Proteomes" id="UP000007488"/>
    </source>
</evidence>
<dbReference type="PANTHER" id="PTHR21139:SF42">
    <property type="entry name" value="TRIOSEPHOSPHATE ISOMERASE"/>
    <property type="match status" value="1"/>
</dbReference>
<dbReference type="eggNOG" id="COG0149">
    <property type="taxonomic scope" value="Bacteria"/>
</dbReference>
<dbReference type="KEGG" id="sgy:Sgly_3213"/>
<accession>F0T1Q3</accession>
<comment type="pathway">
    <text evidence="9 10">Carbohydrate biosynthesis; gluconeogenesis.</text>
</comment>
<dbReference type="EC" id="5.3.1.1" evidence="3 9"/>
<evidence type="ECO:0000256" key="1">
    <source>
        <dbReference type="ARBA" id="ARBA00004680"/>
    </source>
</evidence>
<evidence type="ECO:0000256" key="7">
    <source>
        <dbReference type="ARBA" id="ARBA00023152"/>
    </source>
</evidence>
<comment type="catalytic activity">
    <reaction evidence="9 10">
        <text>D-glyceraldehyde 3-phosphate = dihydroxyacetone phosphate</text>
        <dbReference type="Rhea" id="RHEA:18585"/>
        <dbReference type="ChEBI" id="CHEBI:57642"/>
        <dbReference type="ChEBI" id="CHEBI:59776"/>
        <dbReference type="EC" id="5.3.1.1"/>
    </reaction>
</comment>
<comment type="function">
    <text evidence="9">Involved in the gluconeogenesis. Catalyzes stereospecifically the conversion of dihydroxyacetone phosphate (DHAP) to D-glyceraldehyde-3-phosphate (G3P).</text>
</comment>
<dbReference type="UniPathway" id="UPA00138"/>
<gene>
    <name evidence="9" type="primary">tpiA</name>
    <name evidence="11" type="ordered locus">Sgly_3213</name>
</gene>
<evidence type="ECO:0000256" key="9">
    <source>
        <dbReference type="HAMAP-Rule" id="MF_00147"/>
    </source>
</evidence>
<dbReference type="Pfam" id="PF00121">
    <property type="entry name" value="TIM"/>
    <property type="match status" value="1"/>
</dbReference>
<dbReference type="Proteomes" id="UP000007488">
    <property type="component" value="Chromosome"/>
</dbReference>
<keyword evidence="8 9" id="KW-0413">Isomerase</keyword>
<comment type="subunit">
    <text evidence="9 10">Homodimer.</text>
</comment>
<feature type="active site" description="Electrophile" evidence="9">
    <location>
        <position position="97"/>
    </location>
</feature>
<feature type="binding site" evidence="9">
    <location>
        <position position="175"/>
    </location>
    <ligand>
        <name>substrate</name>
    </ligand>
</feature>
<proteinExistence type="inferred from homology"/>
<dbReference type="HAMAP" id="MF_00147_B">
    <property type="entry name" value="TIM_B"/>
    <property type="match status" value="1"/>
</dbReference>
<dbReference type="GO" id="GO:0004807">
    <property type="term" value="F:triose-phosphate isomerase activity"/>
    <property type="evidence" value="ECO:0007669"/>
    <property type="project" value="UniProtKB-UniRule"/>
</dbReference>
<keyword evidence="12" id="KW-1185">Reference proteome</keyword>
<evidence type="ECO:0000256" key="3">
    <source>
        <dbReference type="ARBA" id="ARBA00011940"/>
    </source>
</evidence>
<keyword evidence="5 9" id="KW-0312">Gluconeogenesis</keyword>
<dbReference type="UniPathway" id="UPA00109">
    <property type="reaction ID" value="UER00189"/>
</dbReference>
<sequence length="251" mass="27340">MNSRKQLIAGNWKMFMNTQQAREFALDFQGRVADVTDKEIVICAPFTALHVLKEEWEEGIIHIGAQDVFYQKEGAYTGEISPAMLVDLACTYVIIGHSERRGYLKENDELIAQKIKAALENNLKPILCVGENLSQREDGKALSFVRSQVEKDLSELSSSDIGKIVIAYEPVWAIGTGKTASPQDAQEMCAAIRSTLAGIAGAAANNIQILYGGSVKADNIKELTKKKDIDGALVGGASLDPKQFADLIHNA</sequence>
<dbReference type="CDD" id="cd00311">
    <property type="entry name" value="TIM"/>
    <property type="match status" value="1"/>
</dbReference>
<evidence type="ECO:0000256" key="6">
    <source>
        <dbReference type="ARBA" id="ARBA00022490"/>
    </source>
</evidence>
<protein>
    <recommendedName>
        <fullName evidence="4 9">Triosephosphate isomerase</fullName>
        <shortName evidence="9">TIM</shortName>
        <shortName evidence="9">TPI</shortName>
        <ecNumber evidence="3 9">5.3.1.1</ecNumber>
    </recommendedName>
    <alternativeName>
        <fullName evidence="9">Triose-phosphate isomerase</fullName>
    </alternativeName>
</protein>
<feature type="binding site" evidence="9">
    <location>
        <position position="214"/>
    </location>
    <ligand>
        <name>substrate</name>
    </ligand>
</feature>
<dbReference type="Gene3D" id="3.20.20.70">
    <property type="entry name" value="Aldolase class I"/>
    <property type="match status" value="1"/>
</dbReference>
<evidence type="ECO:0000256" key="8">
    <source>
        <dbReference type="ARBA" id="ARBA00023235"/>
    </source>
</evidence>
<keyword evidence="6 9" id="KW-0963">Cytoplasm</keyword>
<dbReference type="GO" id="GO:0005829">
    <property type="term" value="C:cytosol"/>
    <property type="evidence" value="ECO:0007669"/>
    <property type="project" value="TreeGrafter"/>
</dbReference>
<feature type="binding site" evidence="9">
    <location>
        <begin position="11"/>
        <end position="13"/>
    </location>
    <ligand>
        <name>substrate</name>
    </ligand>
</feature>
<dbReference type="InterPro" id="IPR022896">
    <property type="entry name" value="TrioseP_Isoase_bac/euk"/>
</dbReference>
<dbReference type="NCBIfam" id="TIGR00419">
    <property type="entry name" value="tim"/>
    <property type="match status" value="1"/>
</dbReference>
<dbReference type="PANTHER" id="PTHR21139">
    <property type="entry name" value="TRIOSEPHOSPHATE ISOMERASE"/>
    <property type="match status" value="1"/>
</dbReference>
<dbReference type="GO" id="GO:0046166">
    <property type="term" value="P:glyceraldehyde-3-phosphate biosynthetic process"/>
    <property type="evidence" value="ECO:0007669"/>
    <property type="project" value="TreeGrafter"/>
</dbReference>
<evidence type="ECO:0000256" key="2">
    <source>
        <dbReference type="ARBA" id="ARBA00007422"/>
    </source>
</evidence>
<comment type="pathway">
    <text evidence="1 9 10">Carbohydrate degradation; glycolysis; D-glyceraldehyde 3-phosphate from glycerone phosphate: step 1/1.</text>
</comment>
<dbReference type="STRING" id="645991.Sgly_3213"/>
<evidence type="ECO:0000256" key="4">
    <source>
        <dbReference type="ARBA" id="ARBA00019397"/>
    </source>
</evidence>
<feature type="active site" description="Proton acceptor" evidence="9">
    <location>
        <position position="169"/>
    </location>
</feature>
<dbReference type="HOGENOM" id="CLU_024251_2_1_9"/>
<organism evidence="11 12">
    <name type="scientific">Syntrophobotulus glycolicus (strain DSM 8271 / FlGlyR)</name>
    <dbReference type="NCBI Taxonomy" id="645991"/>
    <lineage>
        <taxon>Bacteria</taxon>
        <taxon>Bacillati</taxon>
        <taxon>Bacillota</taxon>
        <taxon>Clostridia</taxon>
        <taxon>Eubacteriales</taxon>
        <taxon>Desulfitobacteriaceae</taxon>
        <taxon>Syntrophobotulus</taxon>
    </lineage>
</organism>
<dbReference type="GO" id="GO:0006096">
    <property type="term" value="P:glycolytic process"/>
    <property type="evidence" value="ECO:0007669"/>
    <property type="project" value="UniProtKB-UniRule"/>
</dbReference>
<dbReference type="PROSITE" id="PS00171">
    <property type="entry name" value="TIM_1"/>
    <property type="match status" value="1"/>
</dbReference>
<reference evidence="11 12" key="1">
    <citation type="journal article" date="2011" name="Stand. Genomic Sci.">
        <title>Complete genome sequence of Syntrophobotulus glycolicus type strain (FlGlyR).</title>
        <authorList>
            <person name="Han C."/>
            <person name="Mwirichia R."/>
            <person name="Chertkov O."/>
            <person name="Held B."/>
            <person name="Lapidus A."/>
            <person name="Nolan M."/>
            <person name="Lucas S."/>
            <person name="Hammon N."/>
            <person name="Deshpande S."/>
            <person name="Cheng J.F."/>
            <person name="Tapia R."/>
            <person name="Goodwin L."/>
            <person name="Pitluck S."/>
            <person name="Huntemann M."/>
            <person name="Liolios K."/>
            <person name="Ivanova N."/>
            <person name="Pagani I."/>
            <person name="Mavromatis K."/>
            <person name="Ovchinikova G."/>
            <person name="Pati A."/>
            <person name="Chen A."/>
            <person name="Palaniappan K."/>
            <person name="Land M."/>
            <person name="Hauser L."/>
            <person name="Brambilla E.M."/>
            <person name="Rohde M."/>
            <person name="Spring S."/>
            <person name="Sikorski J."/>
            <person name="Goker M."/>
            <person name="Woyke T."/>
            <person name="Bristow J."/>
            <person name="Eisen J.A."/>
            <person name="Markowitz V."/>
            <person name="Hugenholtz P."/>
            <person name="Kyrpides N.C."/>
            <person name="Klenk H.P."/>
            <person name="Detter J.C."/>
        </authorList>
    </citation>
    <scope>NUCLEOTIDE SEQUENCE [LARGE SCALE GENOMIC DNA]</scope>
    <source>
        <strain evidence="12">DSM 8271 / FlGlyR</strain>
    </source>
</reference>
<evidence type="ECO:0000256" key="10">
    <source>
        <dbReference type="RuleBase" id="RU363013"/>
    </source>
</evidence>
<dbReference type="InterPro" id="IPR035990">
    <property type="entry name" value="TIM_sf"/>
</dbReference>
<dbReference type="AlphaFoldDB" id="F0T1Q3"/>
<evidence type="ECO:0000256" key="5">
    <source>
        <dbReference type="ARBA" id="ARBA00022432"/>
    </source>
</evidence>
<dbReference type="PROSITE" id="PS51440">
    <property type="entry name" value="TIM_2"/>
    <property type="match status" value="1"/>
</dbReference>
<comment type="similarity">
    <text evidence="2 9 10">Belongs to the triosephosphate isomerase family.</text>
</comment>
<keyword evidence="7 9" id="KW-0324">Glycolysis</keyword>
<dbReference type="GO" id="GO:0019563">
    <property type="term" value="P:glycerol catabolic process"/>
    <property type="evidence" value="ECO:0007669"/>
    <property type="project" value="TreeGrafter"/>
</dbReference>
<comment type="subcellular location">
    <subcellularLocation>
        <location evidence="9 10">Cytoplasm</location>
    </subcellularLocation>
</comment>
<dbReference type="RefSeq" id="WP_013626202.1">
    <property type="nucleotide sequence ID" value="NC_015172.1"/>
</dbReference>
<dbReference type="EMBL" id="CP002547">
    <property type="protein sequence ID" value="ADY57477.1"/>
    <property type="molecule type" value="Genomic_DNA"/>
</dbReference>
<dbReference type="SUPFAM" id="SSF51351">
    <property type="entry name" value="Triosephosphate isomerase (TIM)"/>
    <property type="match status" value="1"/>
</dbReference>
<evidence type="ECO:0000313" key="11">
    <source>
        <dbReference type="EMBL" id="ADY57477.1"/>
    </source>
</evidence>
<dbReference type="InterPro" id="IPR000652">
    <property type="entry name" value="Triosephosphate_isomerase"/>
</dbReference>
<dbReference type="InterPro" id="IPR020861">
    <property type="entry name" value="Triosephosphate_isomerase_AS"/>
</dbReference>
<dbReference type="GO" id="GO:0006094">
    <property type="term" value="P:gluconeogenesis"/>
    <property type="evidence" value="ECO:0007669"/>
    <property type="project" value="UniProtKB-UniRule"/>
</dbReference>
<name>F0T1Q3_SYNGF</name>
<dbReference type="InterPro" id="IPR013785">
    <property type="entry name" value="Aldolase_TIM"/>
</dbReference>